<keyword evidence="1" id="KW-0175">Coiled coil</keyword>
<reference evidence="2" key="1">
    <citation type="submission" date="2023-10" db="EMBL/GenBank/DDBJ databases">
        <authorList>
            <person name="Chen Y."/>
            <person name="Shah S."/>
            <person name="Dougan E. K."/>
            <person name="Thang M."/>
            <person name="Chan C."/>
        </authorList>
    </citation>
    <scope>NUCLEOTIDE SEQUENCE [LARGE SCALE GENOMIC DNA]</scope>
</reference>
<name>A0ABN9Q3R9_9DINO</name>
<sequence>RSAASTKGMRRVLAALQLEDHDGQMPSGAPAVAAYKFQGSMILDMLKSLQDRFRREIGELEKAEMNSAHAYSMEKLHTENLLENLKAERQELAERKAAVTARLAAARGELAETEKNLAADRAFLADFEATFKVKNATF</sequence>
<proteinExistence type="predicted"/>
<feature type="coiled-coil region" evidence="1">
    <location>
        <begin position="43"/>
        <end position="116"/>
    </location>
</feature>
<keyword evidence="3" id="KW-1185">Reference proteome</keyword>
<accession>A0ABN9Q3R9</accession>
<evidence type="ECO:0000313" key="2">
    <source>
        <dbReference type="EMBL" id="CAK0800364.1"/>
    </source>
</evidence>
<evidence type="ECO:0008006" key="4">
    <source>
        <dbReference type="Google" id="ProtNLM"/>
    </source>
</evidence>
<feature type="non-terminal residue" evidence="2">
    <location>
        <position position="138"/>
    </location>
</feature>
<dbReference type="Proteomes" id="UP001189429">
    <property type="component" value="Unassembled WGS sequence"/>
</dbReference>
<gene>
    <name evidence="2" type="ORF">PCOR1329_LOCUS8532</name>
</gene>
<protein>
    <recommendedName>
        <fullName evidence="4">Coiled-coil domain-containing protein 153</fullName>
    </recommendedName>
</protein>
<feature type="non-terminal residue" evidence="2">
    <location>
        <position position="1"/>
    </location>
</feature>
<evidence type="ECO:0000256" key="1">
    <source>
        <dbReference type="SAM" id="Coils"/>
    </source>
</evidence>
<organism evidence="2 3">
    <name type="scientific">Prorocentrum cordatum</name>
    <dbReference type="NCBI Taxonomy" id="2364126"/>
    <lineage>
        <taxon>Eukaryota</taxon>
        <taxon>Sar</taxon>
        <taxon>Alveolata</taxon>
        <taxon>Dinophyceae</taxon>
        <taxon>Prorocentrales</taxon>
        <taxon>Prorocentraceae</taxon>
        <taxon>Prorocentrum</taxon>
    </lineage>
</organism>
<comment type="caution">
    <text evidence="2">The sequence shown here is derived from an EMBL/GenBank/DDBJ whole genome shotgun (WGS) entry which is preliminary data.</text>
</comment>
<evidence type="ECO:0000313" key="3">
    <source>
        <dbReference type="Proteomes" id="UP001189429"/>
    </source>
</evidence>
<dbReference type="EMBL" id="CAUYUJ010002344">
    <property type="protein sequence ID" value="CAK0800364.1"/>
    <property type="molecule type" value="Genomic_DNA"/>
</dbReference>